<proteinExistence type="predicted"/>
<protein>
    <submittedName>
        <fullName evidence="1">Uncharacterized protein</fullName>
    </submittedName>
</protein>
<dbReference type="EMBL" id="GBRH01207707">
    <property type="protein sequence ID" value="JAD90188.1"/>
    <property type="molecule type" value="Transcribed_RNA"/>
</dbReference>
<evidence type="ECO:0000313" key="1">
    <source>
        <dbReference type="EMBL" id="JAD90188.1"/>
    </source>
</evidence>
<reference evidence="1" key="2">
    <citation type="journal article" date="2015" name="Data Brief">
        <title>Shoot transcriptome of the giant reed, Arundo donax.</title>
        <authorList>
            <person name="Barrero R.A."/>
            <person name="Guerrero F.D."/>
            <person name="Moolhuijzen P."/>
            <person name="Goolsby J.A."/>
            <person name="Tidwell J."/>
            <person name="Bellgard S.E."/>
            <person name="Bellgard M.I."/>
        </authorList>
    </citation>
    <scope>NUCLEOTIDE SEQUENCE</scope>
    <source>
        <tissue evidence="1">Shoot tissue taken approximately 20 cm above the soil surface</tissue>
    </source>
</reference>
<dbReference type="AlphaFoldDB" id="A0A0A9DU24"/>
<reference evidence="1" key="1">
    <citation type="submission" date="2014-09" db="EMBL/GenBank/DDBJ databases">
        <authorList>
            <person name="Magalhaes I.L.F."/>
            <person name="Oliveira U."/>
            <person name="Santos F.R."/>
            <person name="Vidigal T.H.D.A."/>
            <person name="Brescovit A.D."/>
            <person name="Santos A.J."/>
        </authorList>
    </citation>
    <scope>NUCLEOTIDE SEQUENCE</scope>
    <source>
        <tissue evidence="1">Shoot tissue taken approximately 20 cm above the soil surface</tissue>
    </source>
</reference>
<name>A0A0A9DU24_ARUDO</name>
<accession>A0A0A9DU24</accession>
<sequence>MCNNSGSSLFGVAGFGRFSLLADAKKRPSESFGDATKSDSPRRLFAQCNASLEIAIDRPPAVLNLIECSPESEAVFLENPHCLWISIGIRFSVGQKLL</sequence>
<organism evidence="1">
    <name type="scientific">Arundo donax</name>
    <name type="common">Giant reed</name>
    <name type="synonym">Donax arundinaceus</name>
    <dbReference type="NCBI Taxonomy" id="35708"/>
    <lineage>
        <taxon>Eukaryota</taxon>
        <taxon>Viridiplantae</taxon>
        <taxon>Streptophyta</taxon>
        <taxon>Embryophyta</taxon>
        <taxon>Tracheophyta</taxon>
        <taxon>Spermatophyta</taxon>
        <taxon>Magnoliopsida</taxon>
        <taxon>Liliopsida</taxon>
        <taxon>Poales</taxon>
        <taxon>Poaceae</taxon>
        <taxon>PACMAD clade</taxon>
        <taxon>Arundinoideae</taxon>
        <taxon>Arundineae</taxon>
        <taxon>Arundo</taxon>
    </lineage>
</organism>